<sequence>MSTYTLEFGQFDELLKKDEIVFIDFWAEWCAPCKQFGIVYERVAEQNPTIKFAKVNIEKEVEFADQLQIRSIPHLMIFKQGILIYSESGAMPESMLKDLVRQAIEVDVSEIRAEIDKKNK</sequence>
<evidence type="ECO:0000313" key="4">
    <source>
        <dbReference type="EMBL" id="CEG61111.1"/>
    </source>
</evidence>
<dbReference type="PROSITE" id="PS51352">
    <property type="entry name" value="THIOREDOXIN_2"/>
    <property type="match status" value="1"/>
</dbReference>
<dbReference type="Gene3D" id="3.40.30.10">
    <property type="entry name" value="Glutaredoxin"/>
    <property type="match status" value="1"/>
</dbReference>
<organism evidence="4 6">
    <name type="scientific">Legionella micdadei</name>
    <name type="common">Tatlockia micdadei</name>
    <dbReference type="NCBI Taxonomy" id="451"/>
    <lineage>
        <taxon>Bacteria</taxon>
        <taxon>Pseudomonadati</taxon>
        <taxon>Pseudomonadota</taxon>
        <taxon>Gammaproteobacteria</taxon>
        <taxon>Legionellales</taxon>
        <taxon>Legionellaceae</taxon>
        <taxon>Legionella</taxon>
    </lineage>
</organism>
<dbReference type="AlphaFoldDB" id="A0A098GI10"/>
<dbReference type="Pfam" id="PF00085">
    <property type="entry name" value="Thioredoxin"/>
    <property type="match status" value="1"/>
</dbReference>
<dbReference type="GO" id="GO:0005829">
    <property type="term" value="C:cytosol"/>
    <property type="evidence" value="ECO:0007669"/>
    <property type="project" value="TreeGrafter"/>
</dbReference>
<accession>A0A098GI10</accession>
<dbReference type="KEGG" id="tmc:LMI_1818"/>
<dbReference type="PANTHER" id="PTHR45663">
    <property type="entry name" value="GEO12009P1"/>
    <property type="match status" value="1"/>
</dbReference>
<evidence type="ECO:0000313" key="6">
    <source>
        <dbReference type="Proteomes" id="UP000032414"/>
    </source>
</evidence>
<gene>
    <name evidence="4" type="ORF">LMI_1818</name>
    <name evidence="5" type="ORF">SAMN02982997_01323</name>
</gene>
<reference evidence="5 7" key="3">
    <citation type="submission" date="2016-10" db="EMBL/GenBank/DDBJ databases">
        <authorList>
            <person name="Varghese N."/>
            <person name="Submissions S."/>
        </authorList>
    </citation>
    <scope>NUCLEOTIDE SEQUENCE [LARGE SCALE GENOMIC DNA]</scope>
    <source>
        <strain evidence="5 7">ATCC 33218</strain>
    </source>
</reference>
<evidence type="ECO:0000313" key="5">
    <source>
        <dbReference type="EMBL" id="SCY30497.1"/>
    </source>
</evidence>
<evidence type="ECO:0000259" key="3">
    <source>
        <dbReference type="PROSITE" id="PS51352"/>
    </source>
</evidence>
<dbReference type="CDD" id="cd02947">
    <property type="entry name" value="TRX_family"/>
    <property type="match status" value="1"/>
</dbReference>
<dbReference type="EMBL" id="FMVN01000006">
    <property type="protein sequence ID" value="SCY30497.1"/>
    <property type="molecule type" value="Genomic_DNA"/>
</dbReference>
<dbReference type="GO" id="GO:0015035">
    <property type="term" value="F:protein-disulfide reductase activity"/>
    <property type="evidence" value="ECO:0007669"/>
    <property type="project" value="TreeGrafter"/>
</dbReference>
<evidence type="ECO:0000256" key="2">
    <source>
        <dbReference type="ARBA" id="ARBA00023284"/>
    </source>
</evidence>
<reference evidence="6" key="2">
    <citation type="submission" date="2014-09" db="EMBL/GenBank/DDBJ databases">
        <authorList>
            <person name="Gomez-Valero L."/>
        </authorList>
    </citation>
    <scope>NUCLEOTIDE SEQUENCE [LARGE SCALE GENOMIC DNA]</scope>
    <source>
        <strain evidence="6">ATCC33218</strain>
    </source>
</reference>
<keyword evidence="2" id="KW-0676">Redox-active center</keyword>
<evidence type="ECO:0000313" key="7">
    <source>
        <dbReference type="Proteomes" id="UP000182998"/>
    </source>
</evidence>
<dbReference type="Proteomes" id="UP000032414">
    <property type="component" value="Chromosome I"/>
</dbReference>
<dbReference type="InterPro" id="IPR017937">
    <property type="entry name" value="Thioredoxin_CS"/>
</dbReference>
<dbReference type="RefSeq" id="WP_045099409.1">
    <property type="nucleotide sequence ID" value="NZ_CP020614.1"/>
</dbReference>
<dbReference type="PANTHER" id="PTHR45663:SF40">
    <property type="entry name" value="THIOREDOXIN 2"/>
    <property type="match status" value="1"/>
</dbReference>
<keyword evidence="7" id="KW-1185">Reference proteome</keyword>
<dbReference type="InterPro" id="IPR036249">
    <property type="entry name" value="Thioredoxin-like_sf"/>
</dbReference>
<keyword evidence="1" id="KW-1015">Disulfide bond</keyword>
<dbReference type="SUPFAM" id="SSF52833">
    <property type="entry name" value="Thioredoxin-like"/>
    <property type="match status" value="1"/>
</dbReference>
<name>A0A098GI10_LEGMI</name>
<feature type="domain" description="Thioredoxin" evidence="3">
    <location>
        <begin position="1"/>
        <end position="105"/>
    </location>
</feature>
<dbReference type="STRING" id="451.B6N58_06880"/>
<dbReference type="HOGENOM" id="CLU_090389_10_4_6"/>
<dbReference type="InterPro" id="IPR013766">
    <property type="entry name" value="Thioredoxin_domain"/>
</dbReference>
<protein>
    <submittedName>
        <fullName evidence="5">Thioredoxin</fullName>
    </submittedName>
</protein>
<dbReference type="Proteomes" id="UP000182998">
    <property type="component" value="Unassembled WGS sequence"/>
</dbReference>
<dbReference type="EMBL" id="LN614830">
    <property type="protein sequence ID" value="CEG61111.1"/>
    <property type="molecule type" value="Genomic_DNA"/>
</dbReference>
<reference evidence="4" key="1">
    <citation type="submission" date="2014-09" db="EMBL/GenBank/DDBJ databases">
        <authorList>
            <person name="GOMEZ-VALERO Laura"/>
        </authorList>
    </citation>
    <scope>NUCLEOTIDE SEQUENCE</scope>
    <source>
        <strain evidence="4">ATCC33218</strain>
    </source>
</reference>
<dbReference type="PATRIC" id="fig|451.8.peg.1482"/>
<dbReference type="OrthoDB" id="9790390at2"/>
<dbReference type="PROSITE" id="PS00194">
    <property type="entry name" value="THIOREDOXIN_1"/>
    <property type="match status" value="1"/>
</dbReference>
<proteinExistence type="predicted"/>
<dbReference type="PRINTS" id="PR00421">
    <property type="entry name" value="THIOREDOXIN"/>
</dbReference>
<evidence type="ECO:0000256" key="1">
    <source>
        <dbReference type="ARBA" id="ARBA00023157"/>
    </source>
</evidence>